<evidence type="ECO:0000256" key="1">
    <source>
        <dbReference type="ARBA" id="ARBA00004127"/>
    </source>
</evidence>
<evidence type="ECO:0000256" key="5">
    <source>
        <dbReference type="ARBA" id="ARBA00023034"/>
    </source>
</evidence>
<evidence type="ECO:0000256" key="4">
    <source>
        <dbReference type="ARBA" id="ARBA00022989"/>
    </source>
</evidence>
<evidence type="ECO:0000256" key="3">
    <source>
        <dbReference type="ARBA" id="ARBA00022692"/>
    </source>
</evidence>
<dbReference type="Pfam" id="PF02535">
    <property type="entry name" value="Zip"/>
    <property type="match status" value="1"/>
</dbReference>
<keyword evidence="5" id="KW-0333">Golgi apparatus</keyword>
<feature type="transmembrane region" description="Helical" evidence="8">
    <location>
        <begin position="305"/>
        <end position="327"/>
    </location>
</feature>
<evidence type="ECO:0008006" key="11">
    <source>
        <dbReference type="Google" id="ProtNLM"/>
    </source>
</evidence>
<evidence type="ECO:0000256" key="2">
    <source>
        <dbReference type="ARBA" id="ARBA00004394"/>
    </source>
</evidence>
<feature type="transmembrane region" description="Helical" evidence="8">
    <location>
        <begin position="35"/>
        <end position="56"/>
    </location>
</feature>
<feature type="compositionally biased region" description="Basic and acidic residues" evidence="7">
    <location>
        <begin position="133"/>
        <end position="158"/>
    </location>
</feature>
<keyword evidence="6 8" id="KW-0472">Membrane</keyword>
<dbReference type="InterPro" id="IPR045891">
    <property type="entry name" value="ZIP9"/>
</dbReference>
<feature type="transmembrane region" description="Helical" evidence="8">
    <location>
        <begin position="167"/>
        <end position="185"/>
    </location>
</feature>
<dbReference type="EMBL" id="JBICBT010000377">
    <property type="protein sequence ID" value="KAL3115547.1"/>
    <property type="molecule type" value="Genomic_DNA"/>
</dbReference>
<evidence type="ECO:0000256" key="7">
    <source>
        <dbReference type="SAM" id="MobiDB-lite"/>
    </source>
</evidence>
<evidence type="ECO:0000256" key="8">
    <source>
        <dbReference type="SAM" id="Phobius"/>
    </source>
</evidence>
<gene>
    <name evidence="9" type="ORF">niasHT_015885</name>
</gene>
<feature type="transmembrane region" description="Helical" evidence="8">
    <location>
        <begin position="229"/>
        <end position="252"/>
    </location>
</feature>
<comment type="caution">
    <text evidence="9">The sequence shown here is derived from an EMBL/GenBank/DDBJ whole genome shotgun (WGS) entry which is preliminary data.</text>
</comment>
<sequence length="394" mass="42833">MMDEPILAVISLTMFIGSYLAGCIPLFFSLNERKVRIASIFGAGLLVGTAFCVIIPEGISSLATASFIQTNDREIGKMSPEKTEDAASKLEKERKTNEKMHRRNIRQNWDENEQRKRAIGQWKMARDRRKKDAKAEKVPTADELHNGGEEGGQWHEERTRRTDFERLNGPIGVSLLVGFLFMHVIDQLSKLSHSRQRGMPTLGLVIHAFADGIAMGSASSAGSQLELQILVFVAIMLHKAPTAFALISILLASGMDKARVRRHLLIFSLSAPIGTVLTFIFLHTIQSSSSDDSLSGVHEETTPSQFTGIVLLFSAGTFLYIATVHVLPELVEAKCGGAFAGGGMSGSREMLLGGGEKAAAPASPRFSLIELCLFCASAIIPSFISSATHNGHKH</sequence>
<feature type="region of interest" description="Disordered" evidence="7">
    <location>
        <begin position="122"/>
        <end position="158"/>
    </location>
</feature>
<proteinExistence type="predicted"/>
<name>A0ABD2LJZ9_9BILA</name>
<accession>A0ABD2LJZ9</accession>
<dbReference type="PANTHER" id="PTHR16133:SF0">
    <property type="entry name" value="ZINC_IRON REGULATED TRANSPORTER-RELATED PROTEIN 102B, ISOFORM E"/>
    <property type="match status" value="1"/>
</dbReference>
<feature type="compositionally biased region" description="Basic and acidic residues" evidence="7">
    <location>
        <begin position="78"/>
        <end position="99"/>
    </location>
</feature>
<organism evidence="9 10">
    <name type="scientific">Heterodera trifolii</name>
    <dbReference type="NCBI Taxonomy" id="157864"/>
    <lineage>
        <taxon>Eukaryota</taxon>
        <taxon>Metazoa</taxon>
        <taxon>Ecdysozoa</taxon>
        <taxon>Nematoda</taxon>
        <taxon>Chromadorea</taxon>
        <taxon>Rhabditida</taxon>
        <taxon>Tylenchina</taxon>
        <taxon>Tylenchomorpha</taxon>
        <taxon>Tylenchoidea</taxon>
        <taxon>Heteroderidae</taxon>
        <taxon>Heteroderinae</taxon>
        <taxon>Heterodera</taxon>
    </lineage>
</organism>
<dbReference type="Proteomes" id="UP001620626">
    <property type="component" value="Unassembled WGS sequence"/>
</dbReference>
<evidence type="ECO:0000313" key="9">
    <source>
        <dbReference type="EMBL" id="KAL3115547.1"/>
    </source>
</evidence>
<keyword evidence="4 8" id="KW-1133">Transmembrane helix</keyword>
<protein>
    <recommendedName>
        <fullName evidence="11">Zinc transporter ZIP9</fullName>
    </recommendedName>
</protein>
<feature type="region of interest" description="Disordered" evidence="7">
    <location>
        <begin position="78"/>
        <end position="101"/>
    </location>
</feature>
<reference evidence="9 10" key="1">
    <citation type="submission" date="2024-10" db="EMBL/GenBank/DDBJ databases">
        <authorList>
            <person name="Kim D."/>
        </authorList>
    </citation>
    <scope>NUCLEOTIDE SEQUENCE [LARGE SCALE GENOMIC DNA]</scope>
    <source>
        <strain evidence="9">BH-2024</strain>
    </source>
</reference>
<dbReference type="GO" id="GO:0000139">
    <property type="term" value="C:Golgi membrane"/>
    <property type="evidence" value="ECO:0007669"/>
    <property type="project" value="UniProtKB-SubCell"/>
</dbReference>
<keyword evidence="3 8" id="KW-0812">Transmembrane</keyword>
<comment type="subcellular location">
    <subcellularLocation>
        <location evidence="1">Endomembrane system</location>
        <topology evidence="1">Multi-pass membrane protein</topology>
    </subcellularLocation>
    <subcellularLocation>
        <location evidence="2">Golgi apparatus membrane</location>
    </subcellularLocation>
</comment>
<evidence type="ECO:0000256" key="6">
    <source>
        <dbReference type="ARBA" id="ARBA00023136"/>
    </source>
</evidence>
<feature type="transmembrane region" description="Helical" evidence="8">
    <location>
        <begin position="264"/>
        <end position="285"/>
    </location>
</feature>
<dbReference type="InterPro" id="IPR003689">
    <property type="entry name" value="ZIP"/>
</dbReference>
<dbReference type="AlphaFoldDB" id="A0ABD2LJZ9"/>
<feature type="transmembrane region" description="Helical" evidence="8">
    <location>
        <begin position="6"/>
        <end position="28"/>
    </location>
</feature>
<evidence type="ECO:0000313" key="10">
    <source>
        <dbReference type="Proteomes" id="UP001620626"/>
    </source>
</evidence>
<keyword evidence="10" id="KW-1185">Reference proteome</keyword>
<dbReference type="PANTHER" id="PTHR16133">
    <property type="entry name" value="SOLUTE CARRIER FAMILY 39 ZINC TRANSPORTER , MEMBER 9-RELATED"/>
    <property type="match status" value="1"/>
</dbReference>